<dbReference type="PANTHER" id="PTHR43021:SF2">
    <property type="entry name" value="CATION_H+ EXCHANGER DOMAIN-CONTAINING PROTEIN"/>
    <property type="match status" value="1"/>
</dbReference>
<keyword evidence="2 6" id="KW-0812">Transmembrane</keyword>
<feature type="transmembrane region" description="Helical" evidence="6">
    <location>
        <begin position="95"/>
        <end position="118"/>
    </location>
</feature>
<feature type="compositionally biased region" description="Pro residues" evidence="5">
    <location>
        <begin position="405"/>
        <end position="419"/>
    </location>
</feature>
<feature type="transmembrane region" description="Helical" evidence="6">
    <location>
        <begin position="303"/>
        <end position="324"/>
    </location>
</feature>
<feature type="region of interest" description="Disordered" evidence="5">
    <location>
        <begin position="397"/>
        <end position="419"/>
    </location>
</feature>
<keyword evidence="4 6" id="KW-0472">Membrane</keyword>
<evidence type="ECO:0000256" key="3">
    <source>
        <dbReference type="ARBA" id="ARBA00022989"/>
    </source>
</evidence>
<feature type="transmembrane region" description="Helical" evidence="6">
    <location>
        <begin position="228"/>
        <end position="259"/>
    </location>
</feature>
<protein>
    <recommendedName>
        <fullName evidence="7">Cation/H+ exchanger transmembrane domain-containing protein</fullName>
    </recommendedName>
</protein>
<dbReference type="AlphaFoldDB" id="A0A6M4GRA1"/>
<feature type="transmembrane region" description="Helical" evidence="6">
    <location>
        <begin position="362"/>
        <end position="384"/>
    </location>
</feature>
<dbReference type="InterPro" id="IPR038770">
    <property type="entry name" value="Na+/solute_symporter_sf"/>
</dbReference>
<keyword evidence="3 6" id="KW-1133">Transmembrane helix</keyword>
<dbReference type="GO" id="GO:1902600">
    <property type="term" value="P:proton transmembrane transport"/>
    <property type="evidence" value="ECO:0007669"/>
    <property type="project" value="InterPro"/>
</dbReference>
<keyword evidence="9" id="KW-1185">Reference proteome</keyword>
<evidence type="ECO:0000256" key="1">
    <source>
        <dbReference type="ARBA" id="ARBA00004141"/>
    </source>
</evidence>
<dbReference type="Proteomes" id="UP000501534">
    <property type="component" value="Chromosome"/>
</dbReference>
<dbReference type="Gene3D" id="1.20.1530.20">
    <property type="match status" value="1"/>
</dbReference>
<dbReference type="RefSeq" id="WP_171089415.1">
    <property type="nucleotide sequence ID" value="NZ_CP053069.1"/>
</dbReference>
<evidence type="ECO:0000256" key="6">
    <source>
        <dbReference type="SAM" id="Phobius"/>
    </source>
</evidence>
<dbReference type="Pfam" id="PF00999">
    <property type="entry name" value="Na_H_Exchanger"/>
    <property type="match status" value="1"/>
</dbReference>
<dbReference type="KEGG" id="uru:DSM104443_00634"/>
<accession>A0A6M4GRA1</accession>
<dbReference type="GO" id="GO:0016020">
    <property type="term" value="C:membrane"/>
    <property type="evidence" value="ECO:0007669"/>
    <property type="project" value="UniProtKB-SubCell"/>
</dbReference>
<evidence type="ECO:0000256" key="5">
    <source>
        <dbReference type="SAM" id="MobiDB-lite"/>
    </source>
</evidence>
<feature type="transmembrane region" description="Helical" evidence="6">
    <location>
        <begin position="279"/>
        <end position="296"/>
    </location>
</feature>
<name>A0A6M4GRA1_9PROT</name>
<reference evidence="8 9" key="1">
    <citation type="submission" date="2020-04" db="EMBL/GenBank/DDBJ databases">
        <title>Usitatibacter rugosus gen. nov., sp. nov. and Usitatibacter palustris sp. nov., novel members of Usitatibacteraceae fam. nov. within the order Nitrosomonadales isolated from soil.</title>
        <authorList>
            <person name="Huber K.J."/>
            <person name="Neumann-Schaal M."/>
            <person name="Geppert A."/>
            <person name="Luckner M."/>
            <person name="Wanner G."/>
            <person name="Overmann J."/>
        </authorList>
    </citation>
    <scope>NUCLEOTIDE SEQUENCE [LARGE SCALE GENOMIC DNA]</scope>
    <source>
        <strain evidence="8 9">0125_3</strain>
    </source>
</reference>
<sequence length="419" mass="44103">MDPTFLPAFPPTLGYPLLFGILLVAGMLGGEAARRLGLPRVIGYVIVGFAIAPIADYIGMAPLLDHTRIFVDIALGLVLFDLGRRMDLAWMKRDWTLAAKGAAEAFITFGLVLGALMALDFPPLPSAIAAAIAMATSPAVVLLAVQDQRAEGQVTERALNLTALNSLIASILVTILLASAHYDSGLELETVVLHPLYLFLGSVLVGGILSTFARLLARQLDRSPELHFTLIVGLVVAAVGLAQTLKLSVILALLAFGLFSRNDEGRHDLLTVDLGRGSRLFYIVLFVIAGASLPITSFETAGWAALAFIGARALGKFVGVFAFAQLGGLRWRQAAALGATLLPMSGLALLLQHDVAQVYPQFAELGAIVLAGVIVMEFLGPIAVQWGFRFAGEAAPEAQPVSSAPEPPSAPPTPASTPT</sequence>
<feature type="transmembrane region" description="Helical" evidence="6">
    <location>
        <begin position="330"/>
        <end position="350"/>
    </location>
</feature>
<feature type="transmembrane region" description="Helical" evidence="6">
    <location>
        <begin position="194"/>
        <end position="216"/>
    </location>
</feature>
<organism evidence="8 9">
    <name type="scientific">Usitatibacter rugosus</name>
    <dbReference type="NCBI Taxonomy" id="2732067"/>
    <lineage>
        <taxon>Bacteria</taxon>
        <taxon>Pseudomonadati</taxon>
        <taxon>Pseudomonadota</taxon>
        <taxon>Betaproteobacteria</taxon>
        <taxon>Nitrosomonadales</taxon>
        <taxon>Usitatibacteraceae</taxon>
        <taxon>Usitatibacter</taxon>
    </lineage>
</organism>
<feature type="domain" description="Cation/H+ exchanger transmembrane" evidence="7">
    <location>
        <begin position="24"/>
        <end position="351"/>
    </location>
</feature>
<evidence type="ECO:0000256" key="2">
    <source>
        <dbReference type="ARBA" id="ARBA00022692"/>
    </source>
</evidence>
<dbReference type="InterPro" id="IPR006153">
    <property type="entry name" value="Cation/H_exchanger_TM"/>
</dbReference>
<comment type="subcellular location">
    <subcellularLocation>
        <location evidence="1">Membrane</location>
        <topology evidence="1">Multi-pass membrane protein</topology>
    </subcellularLocation>
</comment>
<evidence type="ECO:0000313" key="8">
    <source>
        <dbReference type="EMBL" id="QJR09585.1"/>
    </source>
</evidence>
<evidence type="ECO:0000256" key="4">
    <source>
        <dbReference type="ARBA" id="ARBA00023136"/>
    </source>
</evidence>
<proteinExistence type="predicted"/>
<feature type="transmembrane region" description="Helical" evidence="6">
    <location>
        <begin position="12"/>
        <end position="29"/>
    </location>
</feature>
<feature type="transmembrane region" description="Helical" evidence="6">
    <location>
        <begin position="41"/>
        <end position="60"/>
    </location>
</feature>
<feature type="transmembrane region" description="Helical" evidence="6">
    <location>
        <begin position="124"/>
        <end position="146"/>
    </location>
</feature>
<gene>
    <name evidence="8" type="ORF">DSM104443_00634</name>
</gene>
<evidence type="ECO:0000313" key="9">
    <source>
        <dbReference type="Proteomes" id="UP000501534"/>
    </source>
</evidence>
<feature type="transmembrane region" description="Helical" evidence="6">
    <location>
        <begin position="158"/>
        <end position="182"/>
    </location>
</feature>
<dbReference type="GO" id="GO:0015297">
    <property type="term" value="F:antiporter activity"/>
    <property type="evidence" value="ECO:0007669"/>
    <property type="project" value="InterPro"/>
</dbReference>
<dbReference type="PANTHER" id="PTHR43021">
    <property type="entry name" value="NA(+)/H(+) ANTIPORTER-RELATED"/>
    <property type="match status" value="1"/>
</dbReference>
<evidence type="ECO:0000259" key="7">
    <source>
        <dbReference type="Pfam" id="PF00999"/>
    </source>
</evidence>
<dbReference type="EMBL" id="CP053069">
    <property type="protein sequence ID" value="QJR09585.1"/>
    <property type="molecule type" value="Genomic_DNA"/>
</dbReference>